<proteinExistence type="predicted"/>
<dbReference type="InterPro" id="IPR028098">
    <property type="entry name" value="Glyco_trans_4-like_N"/>
</dbReference>
<evidence type="ECO:0000313" key="4">
    <source>
        <dbReference type="Proteomes" id="UP000520156"/>
    </source>
</evidence>
<evidence type="ECO:0000259" key="1">
    <source>
        <dbReference type="Pfam" id="PF00534"/>
    </source>
</evidence>
<dbReference type="GO" id="GO:0016757">
    <property type="term" value="F:glycosyltransferase activity"/>
    <property type="evidence" value="ECO:0007669"/>
    <property type="project" value="InterPro"/>
</dbReference>
<dbReference type="Pfam" id="PF00534">
    <property type="entry name" value="Glycos_transf_1"/>
    <property type="match status" value="1"/>
</dbReference>
<dbReference type="SUPFAM" id="SSF53756">
    <property type="entry name" value="UDP-Glycosyltransferase/glycogen phosphorylase"/>
    <property type="match status" value="1"/>
</dbReference>
<dbReference type="InterPro" id="IPR001296">
    <property type="entry name" value="Glyco_trans_1"/>
</dbReference>
<protein>
    <submittedName>
        <fullName evidence="3">Glycosyltransferase family 4 protein</fullName>
    </submittedName>
</protein>
<dbReference type="RefSeq" id="WP_185682849.1">
    <property type="nucleotide sequence ID" value="NZ_JACLAU010000007.1"/>
</dbReference>
<feature type="domain" description="Glycosyl transferase family 1" evidence="1">
    <location>
        <begin position="195"/>
        <end position="346"/>
    </location>
</feature>
<name>A0A7X1KBL8_9SPHN</name>
<dbReference type="Proteomes" id="UP000520156">
    <property type="component" value="Unassembled WGS sequence"/>
</dbReference>
<accession>A0A7X1KBL8</accession>
<evidence type="ECO:0000259" key="2">
    <source>
        <dbReference type="Pfam" id="PF13439"/>
    </source>
</evidence>
<dbReference type="PANTHER" id="PTHR12526">
    <property type="entry name" value="GLYCOSYLTRANSFERASE"/>
    <property type="match status" value="1"/>
</dbReference>
<comment type="caution">
    <text evidence="3">The sequence shown here is derived from an EMBL/GenBank/DDBJ whole genome shotgun (WGS) entry which is preliminary data.</text>
</comment>
<keyword evidence="4" id="KW-1185">Reference proteome</keyword>
<dbReference type="Pfam" id="PF13439">
    <property type="entry name" value="Glyco_transf_4"/>
    <property type="match status" value="1"/>
</dbReference>
<gene>
    <name evidence="3" type="ORF">H7F49_06910</name>
</gene>
<evidence type="ECO:0000313" key="3">
    <source>
        <dbReference type="EMBL" id="MBC2651426.1"/>
    </source>
</evidence>
<feature type="domain" description="Glycosyltransferase subfamily 4-like N-terminal" evidence="2">
    <location>
        <begin position="33"/>
        <end position="175"/>
    </location>
</feature>
<dbReference type="AlphaFoldDB" id="A0A7X1KBL8"/>
<sequence length="375" mass="40675">MRILHLHSSFNPGGKELRAARLMSVFGPGLSHTVVSAQPGALGARAAVDRAVPVTYPEDFPPLAGRPGLARLHRLAEAMRGHDLVLTYNWGAMDGVMAHTLFARALGLPPLVHHEDGFNEDEAAGLRPMRNWYRRIALGWTSALVVPSERLERIALEVWQQPRPRVRRIGNGIDIAAYARKPRPDAIPRVVKRPGELWLGTLAGLRAVKNLPRLVRAFAPLPEAWQLVILGDGPERDAIRDEALRLNVAHRVHLPGFVADPARAVGLFDLFALSSDSEQFPISVVEAMAAGLAVASPDVGDVATMVAAENRPFVVPPGRDDPLAEALARLCADPALRRAVGEANRARALAEYDEATMVAAYRAVYAEALGASRFP</sequence>
<dbReference type="Gene3D" id="3.40.50.2000">
    <property type="entry name" value="Glycogen Phosphorylase B"/>
    <property type="match status" value="2"/>
</dbReference>
<keyword evidence="3" id="KW-0808">Transferase</keyword>
<organism evidence="3 4">
    <name type="scientific">Novosphingobium aerophilum</name>
    <dbReference type="NCBI Taxonomy" id="2839843"/>
    <lineage>
        <taxon>Bacteria</taxon>
        <taxon>Pseudomonadati</taxon>
        <taxon>Pseudomonadota</taxon>
        <taxon>Alphaproteobacteria</taxon>
        <taxon>Sphingomonadales</taxon>
        <taxon>Sphingomonadaceae</taxon>
        <taxon>Novosphingobium</taxon>
    </lineage>
</organism>
<dbReference type="CDD" id="cd03801">
    <property type="entry name" value="GT4_PimA-like"/>
    <property type="match status" value="1"/>
</dbReference>
<reference evidence="3 4" key="1">
    <citation type="submission" date="2020-08" db="EMBL/GenBank/DDBJ databases">
        <title>The genome sequence of Novosphingobium flavum 4Y4.</title>
        <authorList>
            <person name="Liu Y."/>
        </authorList>
    </citation>
    <scope>NUCLEOTIDE SEQUENCE [LARGE SCALE GENOMIC DNA]</scope>
    <source>
        <strain evidence="3 4">4Y4</strain>
    </source>
</reference>
<dbReference type="EMBL" id="JACLAU010000007">
    <property type="protein sequence ID" value="MBC2651426.1"/>
    <property type="molecule type" value="Genomic_DNA"/>
</dbReference>